<evidence type="ECO:0000313" key="1">
    <source>
        <dbReference type="EMBL" id="CAK8696603.1"/>
    </source>
</evidence>
<comment type="caution">
    <text evidence="1">The sequence shown here is derived from an EMBL/GenBank/DDBJ whole genome shotgun (WGS) entry which is preliminary data.</text>
</comment>
<protein>
    <submittedName>
        <fullName evidence="1">Uncharacterized protein</fullName>
    </submittedName>
</protein>
<sequence length="52" mass="6090">MKGPKKYLVNNMVPNVQFTLQNILTGLKIIKVNQRELTNESITVNQRELYRT</sequence>
<proteinExistence type="predicted"/>
<reference evidence="1 2" key="1">
    <citation type="submission" date="2024-02" db="EMBL/GenBank/DDBJ databases">
        <authorList>
            <person name="Daric V."/>
            <person name="Darras S."/>
        </authorList>
    </citation>
    <scope>NUCLEOTIDE SEQUENCE [LARGE SCALE GENOMIC DNA]</scope>
</reference>
<keyword evidence="2" id="KW-1185">Reference proteome</keyword>
<accession>A0ABP0GZP2</accession>
<evidence type="ECO:0000313" key="2">
    <source>
        <dbReference type="Proteomes" id="UP001642483"/>
    </source>
</evidence>
<gene>
    <name evidence="1" type="ORF">CVLEPA_LOCUS29759</name>
</gene>
<dbReference type="EMBL" id="CAWYQH010000163">
    <property type="protein sequence ID" value="CAK8696603.1"/>
    <property type="molecule type" value="Genomic_DNA"/>
</dbReference>
<dbReference type="Proteomes" id="UP001642483">
    <property type="component" value="Unassembled WGS sequence"/>
</dbReference>
<organism evidence="1 2">
    <name type="scientific">Clavelina lepadiformis</name>
    <name type="common">Light-bulb sea squirt</name>
    <name type="synonym">Ascidia lepadiformis</name>
    <dbReference type="NCBI Taxonomy" id="159417"/>
    <lineage>
        <taxon>Eukaryota</taxon>
        <taxon>Metazoa</taxon>
        <taxon>Chordata</taxon>
        <taxon>Tunicata</taxon>
        <taxon>Ascidiacea</taxon>
        <taxon>Aplousobranchia</taxon>
        <taxon>Clavelinidae</taxon>
        <taxon>Clavelina</taxon>
    </lineage>
</organism>
<name>A0ABP0GZP2_CLALP</name>